<dbReference type="PANTHER" id="PTHR30204:SF93">
    <property type="entry name" value="HTH MERR-TYPE DOMAIN-CONTAINING PROTEIN"/>
    <property type="match status" value="1"/>
</dbReference>
<dbReference type="Proteomes" id="UP000468928">
    <property type="component" value="Unassembled WGS sequence"/>
</dbReference>
<feature type="compositionally biased region" description="Basic and acidic residues" evidence="2">
    <location>
        <begin position="100"/>
        <end position="111"/>
    </location>
</feature>
<evidence type="ECO:0000259" key="3">
    <source>
        <dbReference type="PROSITE" id="PS50937"/>
    </source>
</evidence>
<dbReference type="GO" id="GO:0003677">
    <property type="term" value="F:DNA binding"/>
    <property type="evidence" value="ECO:0007669"/>
    <property type="project" value="UniProtKB-KW"/>
</dbReference>
<dbReference type="EMBL" id="JAAGUZ010000012">
    <property type="protein sequence ID" value="NEW44060.1"/>
    <property type="molecule type" value="Genomic_DNA"/>
</dbReference>
<comment type="caution">
    <text evidence="4">The sequence shown here is derived from an EMBL/GenBank/DDBJ whole genome shotgun (WGS) entry which is preliminary data.</text>
</comment>
<dbReference type="EMBL" id="JAAGUX010000002">
    <property type="protein sequence ID" value="NEW54337.1"/>
    <property type="molecule type" value="Genomic_DNA"/>
</dbReference>
<feature type="region of interest" description="Disordered" evidence="2">
    <location>
        <begin position="87"/>
        <end position="113"/>
    </location>
</feature>
<dbReference type="PANTHER" id="PTHR30204">
    <property type="entry name" value="REDOX-CYCLING DRUG-SENSING TRANSCRIPTIONAL ACTIVATOR SOXR"/>
    <property type="match status" value="1"/>
</dbReference>
<dbReference type="Gene3D" id="1.10.1660.10">
    <property type="match status" value="1"/>
</dbReference>
<evidence type="ECO:0000313" key="4">
    <source>
        <dbReference type="EMBL" id="NEW44060.1"/>
    </source>
</evidence>
<dbReference type="RefSeq" id="WP_163824448.1">
    <property type="nucleotide sequence ID" value="NZ_JAAGUX010000002.1"/>
</dbReference>
<evidence type="ECO:0000256" key="2">
    <source>
        <dbReference type="SAM" id="MobiDB-lite"/>
    </source>
</evidence>
<feature type="domain" description="HTH merR-type" evidence="3">
    <location>
        <begin position="6"/>
        <end position="74"/>
    </location>
</feature>
<dbReference type="SMART" id="SM00422">
    <property type="entry name" value="HTH_MERR"/>
    <property type="match status" value="1"/>
</dbReference>
<dbReference type="AlphaFoldDB" id="A0A6P1D4N1"/>
<dbReference type="GO" id="GO:0003700">
    <property type="term" value="F:DNA-binding transcription factor activity"/>
    <property type="evidence" value="ECO:0007669"/>
    <property type="project" value="InterPro"/>
</dbReference>
<keyword evidence="7" id="KW-1185">Reference proteome</keyword>
<evidence type="ECO:0000313" key="6">
    <source>
        <dbReference type="Proteomes" id="UP000468928"/>
    </source>
</evidence>
<gene>
    <name evidence="4" type="ORF">GV789_06265</name>
    <name evidence="5" type="ORF">GV794_01445</name>
</gene>
<name>A0A6P1D4N1_9NOCA</name>
<dbReference type="SUPFAM" id="SSF46955">
    <property type="entry name" value="Putative DNA-binding domain"/>
    <property type="match status" value="1"/>
</dbReference>
<dbReference type="InterPro" id="IPR047057">
    <property type="entry name" value="MerR_fam"/>
</dbReference>
<evidence type="ECO:0000313" key="7">
    <source>
        <dbReference type="Proteomes" id="UP000470876"/>
    </source>
</evidence>
<dbReference type="Pfam" id="PF13411">
    <property type="entry name" value="MerR_1"/>
    <property type="match status" value="1"/>
</dbReference>
<dbReference type="Proteomes" id="UP000470876">
    <property type="component" value="Unassembled WGS sequence"/>
</dbReference>
<accession>A0A6P1D4N1</accession>
<sequence>MAAEAEYTIDELARVADTTVRSVRVYHERGLLPSPDVRGRIGYYGSDHLNRLQTISRLLGRGMKLNGIRELLDAWDRGDGLADVLGVADQPPGESPDAQRPADEPQEREAPPELPDYVKQALAASDDPLDAYRVTNPRCCDLATRLSDAGLPVDTTFQFVERLRADCDRIADRYAAEVFYLLAGQNYEQSGRTPKDRTKLETDLAIARLIATRAASELIDQAFARHSELPAAPMATDGI</sequence>
<dbReference type="PROSITE" id="PS50937">
    <property type="entry name" value="HTH_MERR_2"/>
    <property type="match status" value="1"/>
</dbReference>
<dbReference type="InterPro" id="IPR000551">
    <property type="entry name" value="MerR-type_HTH_dom"/>
</dbReference>
<keyword evidence="1" id="KW-0238">DNA-binding</keyword>
<evidence type="ECO:0000313" key="5">
    <source>
        <dbReference type="EMBL" id="NEW54337.1"/>
    </source>
</evidence>
<protein>
    <submittedName>
        <fullName evidence="4">MerR family transcriptional regulator</fullName>
    </submittedName>
</protein>
<evidence type="ECO:0000256" key="1">
    <source>
        <dbReference type="ARBA" id="ARBA00023125"/>
    </source>
</evidence>
<proteinExistence type="predicted"/>
<reference evidence="6 7" key="1">
    <citation type="submission" date="2020-01" db="EMBL/GenBank/DDBJ databases">
        <title>Genetics and antimicrobial susceptibilities of Nocardia species isolated from the soil; a comparison with species isolated from humans.</title>
        <authorList>
            <person name="Carrasco G."/>
            <person name="Monzon S."/>
            <person name="Sansegundo M."/>
            <person name="Garcia E."/>
            <person name="Garrido N."/>
            <person name="Medina M.J."/>
            <person name="Villalon P."/>
            <person name="Ramirez-Arocha A.C."/>
            <person name="Jimenez P."/>
            <person name="Cuesta I."/>
            <person name="Valdezate S."/>
        </authorList>
    </citation>
    <scope>NUCLEOTIDE SEQUENCE [LARGE SCALE GENOMIC DNA]</scope>
    <source>
        <strain evidence="4 6">CNM20110639</strain>
        <strain evidence="5 7">CNM20110649</strain>
    </source>
</reference>
<organism evidence="4 6">
    <name type="scientific">Nocardia cyriacigeorgica</name>
    <dbReference type="NCBI Taxonomy" id="135487"/>
    <lineage>
        <taxon>Bacteria</taxon>
        <taxon>Bacillati</taxon>
        <taxon>Actinomycetota</taxon>
        <taxon>Actinomycetes</taxon>
        <taxon>Mycobacteriales</taxon>
        <taxon>Nocardiaceae</taxon>
        <taxon>Nocardia</taxon>
    </lineage>
</organism>
<dbReference type="InterPro" id="IPR009061">
    <property type="entry name" value="DNA-bd_dom_put_sf"/>
</dbReference>